<dbReference type="EMBL" id="VFNX01000007">
    <property type="protein sequence ID" value="TQK79281.1"/>
    <property type="molecule type" value="Genomic_DNA"/>
</dbReference>
<accession>A0A542SXF2</accession>
<dbReference type="RefSeq" id="WP_055705669.1">
    <property type="nucleotide sequence ID" value="NZ_JBPJFI010000003.1"/>
</dbReference>
<organism evidence="1 2">
    <name type="scientific">Streptomyces puniciscabiei</name>
    <dbReference type="NCBI Taxonomy" id="164348"/>
    <lineage>
        <taxon>Bacteria</taxon>
        <taxon>Bacillati</taxon>
        <taxon>Actinomycetota</taxon>
        <taxon>Actinomycetes</taxon>
        <taxon>Kitasatosporales</taxon>
        <taxon>Streptomycetaceae</taxon>
        <taxon>Streptomyces</taxon>
    </lineage>
</organism>
<dbReference type="AlphaFoldDB" id="A0A542SXF2"/>
<dbReference type="Proteomes" id="UP000318103">
    <property type="component" value="Unassembled WGS sequence"/>
</dbReference>
<dbReference type="OrthoDB" id="9956516at2"/>
<keyword evidence="2" id="KW-1185">Reference proteome</keyword>
<protein>
    <submittedName>
        <fullName evidence="1">Uncharacterized protein</fullName>
    </submittedName>
</protein>
<evidence type="ECO:0000313" key="2">
    <source>
        <dbReference type="Proteomes" id="UP000318103"/>
    </source>
</evidence>
<name>A0A542SXF2_9ACTN</name>
<gene>
    <name evidence="1" type="ORF">FB563_8276</name>
</gene>
<evidence type="ECO:0000313" key="1">
    <source>
        <dbReference type="EMBL" id="TQK79281.1"/>
    </source>
</evidence>
<comment type="caution">
    <text evidence="1">The sequence shown here is derived from an EMBL/GenBank/DDBJ whole genome shotgun (WGS) entry which is preliminary data.</text>
</comment>
<sequence length="121" mass="12284">MSHATIASVDLVAPRSTRVTGTATNRPLLVVETLDHSAGSTVQFTYTYAMDPGPDGGTPLFTFCAQAAPADTPQFTFCAQAAATDNPLFTFCAQAASADASGAWTAAPAAVEGNAVAGAWI</sequence>
<reference evidence="1 2" key="1">
    <citation type="submission" date="2019-06" db="EMBL/GenBank/DDBJ databases">
        <title>Sequencing the genomes of 1000 actinobacteria strains.</title>
        <authorList>
            <person name="Klenk H.-P."/>
        </authorList>
    </citation>
    <scope>NUCLEOTIDE SEQUENCE [LARGE SCALE GENOMIC DNA]</scope>
    <source>
        <strain evidence="1 2">DSM 41929</strain>
    </source>
</reference>
<proteinExistence type="predicted"/>